<dbReference type="OMA" id="IVMRMNI"/>
<sequence length="615" mass="68461">MAELKLLTQSIHPLQRQYVSSRPVMISPRHSHCLQFTITASANRKPPTHRDVSGAFPQILQRTTVSAAAFDIQRLLDSSSGGDFLTNVCNIVDGLIGALLSPAPLKPSNDPAVMLTGNYAPVPESPPQPCAVVSGALPPDLDGIYIRNGPNPRRIFEREGYHMFDGDGMLHAVLLRNGAASYCSRHVRTSRFVQEELAGRPLFVKFFGGLHGPLGFARASLVLVRAMLGVLNMSEGWGLSNTNVTFFNGRVLSLSEDDMPYVIKVNQDGDLLTLGRLQFSQQRPSRNMCAHPKIDPATGEMYAFSFRPALRHPFSFFKISPNGLKSREVTIPLPSIPFIHDFAITENFVIFPDNQFVIRPLKFLRGEMPVICDNMKTSRICIMRRNATNQEGSDMPLWFEVDGCNSYHYLNAWEEGEEVVLITPILSPPECFLDIPASQMNCQLSMIRLNLADGSSSIRSLCQENLEFGTFNLNYTGQKMRFAYFAIGCYPEITGVAKVDLESEDMCIVARRDFGRDCHGNEPFFVPKSKIQNVNNAYTNVNDHQTGLKDDTKEDDGYVLCLVHDQSTGVSSLLIMDAQSPCLDVVASIQLPSRVPYGFHGFFVNEDQLCSQRMN</sequence>
<keyword evidence="7" id="KW-1185">Reference proteome</keyword>
<evidence type="ECO:0000256" key="5">
    <source>
        <dbReference type="PIRSR" id="PIRSR604294-1"/>
    </source>
</evidence>
<keyword evidence="2 5" id="KW-0479">Metal-binding</keyword>
<evidence type="ECO:0000256" key="4">
    <source>
        <dbReference type="ARBA" id="ARBA00023004"/>
    </source>
</evidence>
<evidence type="ECO:0000256" key="2">
    <source>
        <dbReference type="ARBA" id="ARBA00022723"/>
    </source>
</evidence>
<dbReference type="AlphaFoldDB" id="A0A8T2V8X4"/>
<keyword evidence="3" id="KW-0560">Oxidoreductase</keyword>
<comment type="cofactor">
    <cofactor evidence="5">
        <name>Fe(2+)</name>
        <dbReference type="ChEBI" id="CHEBI:29033"/>
    </cofactor>
    <text evidence="5">Binds 1 Fe(2+) ion per subunit.</text>
</comment>
<evidence type="ECO:0000256" key="1">
    <source>
        <dbReference type="ARBA" id="ARBA00006787"/>
    </source>
</evidence>
<dbReference type="Pfam" id="PF03055">
    <property type="entry name" value="RPE65"/>
    <property type="match status" value="1"/>
</dbReference>
<dbReference type="PANTHER" id="PTHR10543">
    <property type="entry name" value="BETA-CAROTENE DIOXYGENASE"/>
    <property type="match status" value="1"/>
</dbReference>
<evidence type="ECO:0000256" key="3">
    <source>
        <dbReference type="ARBA" id="ARBA00022964"/>
    </source>
</evidence>
<feature type="binding site" evidence="5">
    <location>
        <position position="600"/>
    </location>
    <ligand>
        <name>Fe cation</name>
        <dbReference type="ChEBI" id="CHEBI:24875"/>
        <note>catalytic</note>
    </ligand>
</feature>
<dbReference type="Proteomes" id="UP000825935">
    <property type="component" value="Chromosome 3"/>
</dbReference>
<feature type="binding site" evidence="5">
    <location>
        <position position="340"/>
    </location>
    <ligand>
        <name>Fe cation</name>
        <dbReference type="ChEBI" id="CHEBI:24875"/>
        <note>catalytic</note>
    </ligand>
</feature>
<dbReference type="PANTHER" id="PTHR10543:SF46">
    <property type="entry name" value="CAROTENOID CLEAVAGE DIOXYGENASE 4, CHLOROPLASTIC-RELATED"/>
    <property type="match status" value="1"/>
</dbReference>
<gene>
    <name evidence="6" type="ORF">KP509_03G078800</name>
</gene>
<comment type="similarity">
    <text evidence="1">Belongs to the carotenoid oxygenase family.</text>
</comment>
<comment type="caution">
    <text evidence="6">The sequence shown here is derived from an EMBL/GenBank/DDBJ whole genome shotgun (WGS) entry which is preliminary data.</text>
</comment>
<accession>A0A8T2V8X4</accession>
<keyword evidence="3" id="KW-0223">Dioxygenase</keyword>
<dbReference type="OrthoDB" id="1069523at2759"/>
<keyword evidence="4 5" id="KW-0408">Iron</keyword>
<reference evidence="6" key="1">
    <citation type="submission" date="2021-08" db="EMBL/GenBank/DDBJ databases">
        <title>WGS assembly of Ceratopteris richardii.</title>
        <authorList>
            <person name="Marchant D.B."/>
            <person name="Chen G."/>
            <person name="Jenkins J."/>
            <person name="Shu S."/>
            <person name="Leebens-Mack J."/>
            <person name="Grimwood J."/>
            <person name="Schmutz J."/>
            <person name="Soltis P."/>
            <person name="Soltis D."/>
            <person name="Chen Z.-H."/>
        </authorList>
    </citation>
    <scope>NUCLEOTIDE SEQUENCE</scope>
    <source>
        <strain evidence="6">Whitten #5841</strain>
        <tissue evidence="6">Leaf</tissue>
    </source>
</reference>
<dbReference type="EMBL" id="CM035408">
    <property type="protein sequence ID" value="KAH7442253.1"/>
    <property type="molecule type" value="Genomic_DNA"/>
</dbReference>
<evidence type="ECO:0000313" key="6">
    <source>
        <dbReference type="EMBL" id="KAH7442253.1"/>
    </source>
</evidence>
<protein>
    <submittedName>
        <fullName evidence="6">Uncharacterized protein</fullName>
    </submittedName>
</protein>
<feature type="binding site" evidence="5">
    <location>
        <position position="291"/>
    </location>
    <ligand>
        <name>Fe cation</name>
        <dbReference type="ChEBI" id="CHEBI:24875"/>
        <note>catalytic</note>
    </ligand>
</feature>
<dbReference type="GO" id="GO:0016121">
    <property type="term" value="P:carotene catabolic process"/>
    <property type="evidence" value="ECO:0007669"/>
    <property type="project" value="TreeGrafter"/>
</dbReference>
<feature type="binding site" evidence="5">
    <location>
        <position position="408"/>
    </location>
    <ligand>
        <name>Fe cation</name>
        <dbReference type="ChEBI" id="CHEBI:24875"/>
        <note>catalytic</note>
    </ligand>
</feature>
<dbReference type="GO" id="GO:0010436">
    <property type="term" value="F:carotenoid dioxygenase activity"/>
    <property type="evidence" value="ECO:0007669"/>
    <property type="project" value="TreeGrafter"/>
</dbReference>
<dbReference type="InterPro" id="IPR004294">
    <property type="entry name" value="Carotenoid_Oase"/>
</dbReference>
<organism evidence="6 7">
    <name type="scientific">Ceratopteris richardii</name>
    <name type="common">Triangle waterfern</name>
    <dbReference type="NCBI Taxonomy" id="49495"/>
    <lineage>
        <taxon>Eukaryota</taxon>
        <taxon>Viridiplantae</taxon>
        <taxon>Streptophyta</taxon>
        <taxon>Embryophyta</taxon>
        <taxon>Tracheophyta</taxon>
        <taxon>Polypodiopsida</taxon>
        <taxon>Polypodiidae</taxon>
        <taxon>Polypodiales</taxon>
        <taxon>Pteridineae</taxon>
        <taxon>Pteridaceae</taxon>
        <taxon>Parkerioideae</taxon>
        <taxon>Ceratopteris</taxon>
    </lineage>
</organism>
<dbReference type="GO" id="GO:0046872">
    <property type="term" value="F:metal ion binding"/>
    <property type="evidence" value="ECO:0007669"/>
    <property type="project" value="UniProtKB-KW"/>
</dbReference>
<proteinExistence type="inferred from homology"/>
<evidence type="ECO:0000313" key="7">
    <source>
        <dbReference type="Proteomes" id="UP000825935"/>
    </source>
</evidence>
<name>A0A8T2V8X4_CERRI</name>
<dbReference type="GO" id="GO:0009570">
    <property type="term" value="C:chloroplast stroma"/>
    <property type="evidence" value="ECO:0007669"/>
    <property type="project" value="TreeGrafter"/>
</dbReference>